<evidence type="ECO:0000256" key="1">
    <source>
        <dbReference type="SAM" id="MobiDB-lite"/>
    </source>
</evidence>
<feature type="compositionally biased region" description="Polar residues" evidence="1">
    <location>
        <begin position="141"/>
        <end position="151"/>
    </location>
</feature>
<feature type="compositionally biased region" description="Low complexity" evidence="1">
    <location>
        <begin position="709"/>
        <end position="725"/>
    </location>
</feature>
<reference evidence="2 3" key="1">
    <citation type="submission" date="2016-11" db="EMBL/GenBank/DDBJ databases">
        <authorList>
            <person name="Jaros S."/>
            <person name="Januszkiewicz K."/>
            <person name="Wedrychowicz H."/>
        </authorList>
    </citation>
    <scope>NUCLEOTIDE SEQUENCE [LARGE SCALE GENOMIC DNA]</scope>
</reference>
<dbReference type="Proteomes" id="UP000249464">
    <property type="component" value="Unassembled WGS sequence"/>
</dbReference>
<feature type="compositionally biased region" description="Polar residues" evidence="1">
    <location>
        <begin position="50"/>
        <end position="66"/>
    </location>
</feature>
<name>A0A2X0PAC5_9BASI</name>
<sequence length="765" mass="78967">MSDPSGSSSWPAQRSQPGQDGSSLTPATSFQSSFSSFNLRQAPHRAAMHQGTSTTSQCNMASTSSLFEGPMNAASMDPTGMESTPSIAFPSTCTPPFTGGANSGAGSGSAGGISGAPPTPWTSPGSISTSPARPPSIVGGLSSTAQGSVPISNPHFRKNSTLGSCEPIYARASGPNSPSPSDSVFADDDDDAAVLRGMESDLDTTAGGMRHPQSSSRGDDSPSDSPMMIGSPTLNAIREISTEDSIPNFNRPNFQRANAPTESPHGRSRTPSLPSSVKHIPPSPAAIAKALSGQTEQKTPPPFLQRRLFGEDLNQMVIEGSRRSSSDGEASMAGVTNEMKLPTGPSNELNLMFRPHDSRSGSGSGEEGNTARAGVVRRAVSRKPNLLVSAQLHTNSRFYRSDLLTLPIYPRPPPQPKSKSHLRVLSEFRSESGPANLAEVLSEAALHRLSRSGASPITGSRSSISSLNASSFPLPSTESATSTGLANRFPEQIDDVDGAPSPPSSDGDDLALDEAGSDWGGTMSLGGYETEGEELEQRAKANLWTGFRNGNSSNPVTSTHSASSGSNNGGGLGGAALVTTHSGRSPGSGGMGEKKSMEMEAPQTPNWQSSARLGKRKLNDDRFEPYAIAFKRRAVSPAASSLSPSVASPLLSFTSSTTGLLGSTSSSHISTSTPPALASSSATFSAGSLPISIPSPTLGPTHMSYFGTRSRAASPVPSSLSSSAGRGTGTGMAAGGFLSFVGRLEREERNGGEKMGDEISRMSLG</sequence>
<feature type="region of interest" description="Disordered" evidence="1">
    <location>
        <begin position="1"/>
        <end position="282"/>
    </location>
</feature>
<feature type="region of interest" description="Disordered" evidence="1">
    <location>
        <begin position="662"/>
        <end position="681"/>
    </location>
</feature>
<feature type="compositionally biased region" description="Gly residues" evidence="1">
    <location>
        <begin position="101"/>
        <end position="114"/>
    </location>
</feature>
<keyword evidence="3" id="KW-1185">Reference proteome</keyword>
<accession>A0A2X0PAC5</accession>
<evidence type="ECO:0000313" key="2">
    <source>
        <dbReference type="EMBL" id="SGY63346.1"/>
    </source>
</evidence>
<feature type="compositionally biased region" description="Low complexity" evidence="1">
    <location>
        <begin position="455"/>
        <end position="471"/>
    </location>
</feature>
<protein>
    <submittedName>
        <fullName evidence="2">BQ5605_C007g04792 protein</fullName>
    </submittedName>
</protein>
<feature type="region of interest" description="Disordered" evidence="1">
    <location>
        <begin position="320"/>
        <end position="373"/>
    </location>
</feature>
<dbReference type="STRING" id="796604.A0A2X0PAC5"/>
<feature type="compositionally biased region" description="Polar residues" evidence="1">
    <location>
        <begin position="243"/>
        <end position="261"/>
    </location>
</feature>
<feature type="compositionally biased region" description="Acidic residues" evidence="1">
    <location>
        <begin position="506"/>
        <end position="516"/>
    </location>
</feature>
<feature type="compositionally biased region" description="Polar residues" evidence="1">
    <location>
        <begin position="122"/>
        <end position="131"/>
    </location>
</feature>
<feature type="compositionally biased region" description="Polar residues" evidence="1">
    <location>
        <begin position="1"/>
        <end position="39"/>
    </location>
</feature>
<dbReference type="EMBL" id="FQNC01000045">
    <property type="protein sequence ID" value="SGY63346.1"/>
    <property type="molecule type" value="Genomic_DNA"/>
</dbReference>
<evidence type="ECO:0000313" key="3">
    <source>
        <dbReference type="Proteomes" id="UP000249464"/>
    </source>
</evidence>
<feature type="compositionally biased region" description="Polar residues" evidence="1">
    <location>
        <begin position="81"/>
        <end position="95"/>
    </location>
</feature>
<feature type="compositionally biased region" description="Polar residues" evidence="1">
    <location>
        <begin position="548"/>
        <end position="560"/>
    </location>
</feature>
<feature type="region of interest" description="Disordered" evidence="1">
    <location>
        <begin position="745"/>
        <end position="765"/>
    </location>
</feature>
<feature type="region of interest" description="Disordered" evidence="1">
    <location>
        <begin position="709"/>
        <end position="731"/>
    </location>
</feature>
<feature type="region of interest" description="Disordered" evidence="1">
    <location>
        <begin position="453"/>
        <end position="596"/>
    </location>
</feature>
<organism evidence="2 3">
    <name type="scientific">Microbotryum silenes-dioicae</name>
    <dbReference type="NCBI Taxonomy" id="796604"/>
    <lineage>
        <taxon>Eukaryota</taxon>
        <taxon>Fungi</taxon>
        <taxon>Dikarya</taxon>
        <taxon>Basidiomycota</taxon>
        <taxon>Pucciniomycotina</taxon>
        <taxon>Microbotryomycetes</taxon>
        <taxon>Microbotryales</taxon>
        <taxon>Microbotryaceae</taxon>
        <taxon>Microbotryum</taxon>
    </lineage>
</organism>
<feature type="compositionally biased region" description="Low complexity" evidence="1">
    <location>
        <begin position="223"/>
        <end position="232"/>
    </location>
</feature>
<dbReference type="AlphaFoldDB" id="A0A2X0PAC5"/>
<proteinExistence type="predicted"/>
<feature type="compositionally biased region" description="Polar residues" evidence="1">
    <location>
        <begin position="473"/>
        <end position="485"/>
    </location>
</feature>
<gene>
    <name evidence="2" type="primary">BQ5605_C007g04792</name>
    <name evidence="2" type="ORF">BQ5605_C007G04792</name>
</gene>